<keyword evidence="3" id="KW-0813">Transport</keyword>
<dbReference type="SUPFAM" id="SSF53850">
    <property type="entry name" value="Periplasmic binding protein-like II"/>
    <property type="match status" value="1"/>
</dbReference>
<dbReference type="AlphaFoldDB" id="A0A0P9H5Z3"/>
<dbReference type="Gene3D" id="3.40.190.10">
    <property type="entry name" value="Periplasmic binding protein-like II"/>
    <property type="match status" value="1"/>
</dbReference>
<evidence type="ECO:0000313" key="7">
    <source>
        <dbReference type="Proteomes" id="UP000050509"/>
    </source>
</evidence>
<reference evidence="6 7" key="1">
    <citation type="submission" date="2015-09" db="EMBL/GenBank/DDBJ databases">
        <title>Draft genome sequence of Kouleothrix aurantiaca JCM 19913.</title>
        <authorList>
            <person name="Hemp J."/>
        </authorList>
    </citation>
    <scope>NUCLEOTIDE SEQUENCE [LARGE SCALE GENOMIC DNA]</scope>
    <source>
        <strain evidence="6 7">COM-B</strain>
    </source>
</reference>
<evidence type="ECO:0000256" key="3">
    <source>
        <dbReference type="ARBA" id="ARBA00022448"/>
    </source>
</evidence>
<evidence type="ECO:0000313" key="6">
    <source>
        <dbReference type="EMBL" id="KPV49311.1"/>
    </source>
</evidence>
<evidence type="ECO:0000256" key="1">
    <source>
        <dbReference type="ARBA" id="ARBA00004418"/>
    </source>
</evidence>
<proteinExistence type="inferred from homology"/>
<keyword evidence="4" id="KW-0732">Signal</keyword>
<comment type="caution">
    <text evidence="6">The sequence shown here is derived from an EMBL/GenBank/DDBJ whole genome shotgun (WGS) entry which is preliminary data.</text>
</comment>
<keyword evidence="5" id="KW-0574">Periplasm</keyword>
<accession>A0A0P9H5Z3</accession>
<name>A0A0P9H5Z3_9CHLR</name>
<evidence type="ECO:0000256" key="5">
    <source>
        <dbReference type="ARBA" id="ARBA00022764"/>
    </source>
</evidence>
<dbReference type="PANTHER" id="PTHR30368">
    <property type="entry name" value="SULFATE-BINDING PROTEIN"/>
    <property type="match status" value="1"/>
</dbReference>
<comment type="subcellular location">
    <subcellularLocation>
        <location evidence="1">Periplasm</location>
    </subcellularLocation>
</comment>
<dbReference type="Proteomes" id="UP000050509">
    <property type="component" value="Unassembled WGS sequence"/>
</dbReference>
<dbReference type="GO" id="GO:0042597">
    <property type="term" value="C:periplasmic space"/>
    <property type="evidence" value="ECO:0007669"/>
    <property type="project" value="UniProtKB-SubCell"/>
</dbReference>
<dbReference type="PANTHER" id="PTHR30368:SF2">
    <property type="entry name" value="SULFATE-BINDING PROTEIN"/>
    <property type="match status" value="1"/>
</dbReference>
<evidence type="ECO:0000256" key="2">
    <source>
        <dbReference type="ARBA" id="ARBA00006099"/>
    </source>
</evidence>
<dbReference type="GO" id="GO:1902358">
    <property type="term" value="P:sulfate transmembrane transport"/>
    <property type="evidence" value="ECO:0007669"/>
    <property type="project" value="InterPro"/>
</dbReference>
<evidence type="ECO:0000256" key="4">
    <source>
        <dbReference type="ARBA" id="ARBA00022729"/>
    </source>
</evidence>
<sequence length="343" mass="37247">IWYGSEKKEWFEAASQRFLAGAPAVNGRPIQIQLRSMGSRELAERLVQQDWRGDAPPTVVSPASALWLDALSAPVVRSGAEAPQPLVLSPLVVVGWEQRARALWPQPPARFWQELQAALANPAGWKALGGSESWGPVKFGHTSPSTSNSGTQALLLMTYGFFNKSTGLSAADINNPELESWLAPIESAVLSFNDSTGALMDDVVRSGPAKYDFAVVYENLALQSMAAARQRQNQELRIFYPPATILSDHPFALVDGAWVQADERAAAAQFRAFLTSSATQELARQYGFRPVDPNVSIAASAANNPFTTYAANGVQTALAQQVDVPPADVLNALVALWERRFKR</sequence>
<organism evidence="6 7">
    <name type="scientific">Kouleothrix aurantiaca</name>
    <dbReference type="NCBI Taxonomy" id="186479"/>
    <lineage>
        <taxon>Bacteria</taxon>
        <taxon>Bacillati</taxon>
        <taxon>Chloroflexota</taxon>
        <taxon>Chloroflexia</taxon>
        <taxon>Chloroflexales</taxon>
        <taxon>Roseiflexineae</taxon>
        <taxon>Roseiflexaceae</taxon>
        <taxon>Kouleothrix</taxon>
    </lineage>
</organism>
<dbReference type="EMBL" id="LJCR01002053">
    <property type="protein sequence ID" value="KPV49311.1"/>
    <property type="molecule type" value="Genomic_DNA"/>
</dbReference>
<dbReference type="Pfam" id="PF13531">
    <property type="entry name" value="SBP_bac_11"/>
    <property type="match status" value="1"/>
</dbReference>
<feature type="non-terminal residue" evidence="6">
    <location>
        <position position="1"/>
    </location>
</feature>
<dbReference type="GO" id="GO:0140104">
    <property type="term" value="F:molecular carrier activity"/>
    <property type="evidence" value="ECO:0007669"/>
    <property type="project" value="InterPro"/>
</dbReference>
<evidence type="ECO:0008006" key="8">
    <source>
        <dbReference type="Google" id="ProtNLM"/>
    </source>
</evidence>
<gene>
    <name evidence="6" type="ORF">SE17_33370</name>
</gene>
<protein>
    <recommendedName>
        <fullName evidence="8">ABC transporter substrate-binding protein</fullName>
    </recommendedName>
</protein>
<keyword evidence="7" id="KW-1185">Reference proteome</keyword>
<dbReference type="InterPro" id="IPR005669">
    <property type="entry name" value="Thiosulph/SO4-bd"/>
</dbReference>
<comment type="similarity">
    <text evidence="2">Belongs to the prokaryotic sulfate-binding protein family.</text>
</comment>